<keyword evidence="3" id="KW-1185">Reference proteome</keyword>
<evidence type="ECO:0000259" key="1">
    <source>
        <dbReference type="SMART" id="SM00065"/>
    </source>
</evidence>
<dbReference type="InterPro" id="IPR011495">
    <property type="entry name" value="Sig_transdc_His_kin_sub2_dim/P"/>
</dbReference>
<dbReference type="InterPro" id="IPR003594">
    <property type="entry name" value="HATPase_dom"/>
</dbReference>
<proteinExistence type="predicted"/>
<gene>
    <name evidence="2" type="ORF">P775_09305</name>
</gene>
<evidence type="ECO:0000313" key="3">
    <source>
        <dbReference type="Proteomes" id="UP000231259"/>
    </source>
</evidence>
<dbReference type="AlphaFoldDB" id="A0A2G8RGV5"/>
<dbReference type="OrthoDB" id="9816309at2"/>
<sequence>MIAPLPSNQTERLDALRDLQVLDTAPEKNLDDLVALVAHICEAPVALISLVDKDRQWFKARYGFKADQTPLEQSICSHAILREGILEIPDTLADKRTLDNPLCVTLEAPIRFYAGAPLVTETGMILGTLCVLDVKPRQLSRLQLQTLEVLAGQVMRQLELSRALKTEAVLRDEIDHRVKNSLQTVMSFIRLYSSKARQPETRDALAAIGRRVDAIVQLHSELYQSSEFDMIRLDNYLSRVAKLLQGSASANVRIETSIAPVSTDSRKAATLGMIVSEFCANAIKHAFPDGRQGRIHIELTETETGALRLLCHDNGVGTAAEPKPDDDEGIASIGKRLMETAAEQIGGEMALNESAQGYALSLEFDHPGELQQPSLKAALPSVG</sequence>
<dbReference type="SUPFAM" id="SSF55781">
    <property type="entry name" value="GAF domain-like"/>
    <property type="match status" value="1"/>
</dbReference>
<dbReference type="PANTHER" id="PTHR43102">
    <property type="entry name" value="SLR1143 PROTEIN"/>
    <property type="match status" value="1"/>
</dbReference>
<protein>
    <recommendedName>
        <fullName evidence="1">GAF domain-containing protein</fullName>
    </recommendedName>
</protein>
<dbReference type="Pfam" id="PF01590">
    <property type="entry name" value="GAF"/>
    <property type="match status" value="1"/>
</dbReference>
<comment type="caution">
    <text evidence="2">The sequence shown here is derived from an EMBL/GenBank/DDBJ whole genome shotgun (WGS) entry which is preliminary data.</text>
</comment>
<dbReference type="InterPro" id="IPR036890">
    <property type="entry name" value="HATPase_C_sf"/>
</dbReference>
<organism evidence="2 3">
    <name type="scientific">Puniceibacterium antarcticum</name>
    <dbReference type="NCBI Taxonomy" id="1206336"/>
    <lineage>
        <taxon>Bacteria</taxon>
        <taxon>Pseudomonadati</taxon>
        <taxon>Pseudomonadota</taxon>
        <taxon>Alphaproteobacteria</taxon>
        <taxon>Rhodobacterales</taxon>
        <taxon>Paracoccaceae</taxon>
        <taxon>Puniceibacterium</taxon>
    </lineage>
</organism>
<dbReference type="PANTHER" id="PTHR43102:SF2">
    <property type="entry name" value="GAF DOMAIN-CONTAINING PROTEIN"/>
    <property type="match status" value="1"/>
</dbReference>
<dbReference type="InterPro" id="IPR029016">
    <property type="entry name" value="GAF-like_dom_sf"/>
</dbReference>
<dbReference type="Pfam" id="PF07568">
    <property type="entry name" value="HisKA_2"/>
    <property type="match status" value="1"/>
</dbReference>
<dbReference type="Proteomes" id="UP000231259">
    <property type="component" value="Unassembled WGS sequence"/>
</dbReference>
<evidence type="ECO:0000313" key="2">
    <source>
        <dbReference type="EMBL" id="PIL20713.1"/>
    </source>
</evidence>
<dbReference type="InterPro" id="IPR003018">
    <property type="entry name" value="GAF"/>
</dbReference>
<reference evidence="2 3" key="1">
    <citation type="submission" date="2013-09" db="EMBL/GenBank/DDBJ databases">
        <title>Genome sequencing of Phaeobacter antarcticus sp. nov. SM1211.</title>
        <authorList>
            <person name="Zhang X.-Y."/>
            <person name="Liu C."/>
            <person name="Chen X.-L."/>
            <person name="Xie B.-B."/>
            <person name="Qin Q.-L."/>
            <person name="Rong J.-C."/>
            <person name="Zhang Y.-Z."/>
        </authorList>
    </citation>
    <scope>NUCLEOTIDE SEQUENCE [LARGE SCALE GENOMIC DNA]</scope>
    <source>
        <strain evidence="2 3">SM1211</strain>
    </source>
</reference>
<dbReference type="SUPFAM" id="SSF55874">
    <property type="entry name" value="ATPase domain of HSP90 chaperone/DNA topoisomerase II/histidine kinase"/>
    <property type="match status" value="1"/>
</dbReference>
<dbReference type="Gene3D" id="3.30.565.10">
    <property type="entry name" value="Histidine kinase-like ATPase, C-terminal domain"/>
    <property type="match status" value="1"/>
</dbReference>
<name>A0A2G8RGV5_9RHOB</name>
<dbReference type="SMART" id="SM00065">
    <property type="entry name" value="GAF"/>
    <property type="match status" value="1"/>
</dbReference>
<feature type="domain" description="GAF" evidence="1">
    <location>
        <begin position="25"/>
        <end position="168"/>
    </location>
</feature>
<dbReference type="EMBL" id="AWWI01000060">
    <property type="protein sequence ID" value="PIL20713.1"/>
    <property type="molecule type" value="Genomic_DNA"/>
</dbReference>
<accession>A0A2G8RGV5</accession>
<dbReference type="Pfam" id="PF13581">
    <property type="entry name" value="HATPase_c_2"/>
    <property type="match status" value="1"/>
</dbReference>
<dbReference type="Gene3D" id="3.30.450.40">
    <property type="match status" value="1"/>
</dbReference>